<dbReference type="Proteomes" id="UP000677054">
    <property type="component" value="Unassembled WGS sequence"/>
</dbReference>
<dbReference type="InterPro" id="IPR011989">
    <property type="entry name" value="ARM-like"/>
</dbReference>
<protein>
    <recommendedName>
        <fullName evidence="7">Gamma-butyrobetaine hydroxylase-like N-terminal domain-containing protein</fullName>
    </recommendedName>
</protein>
<reference evidence="8" key="1">
    <citation type="submission" date="2020-11" db="EMBL/GenBank/DDBJ databases">
        <authorList>
            <person name="Tran Van P."/>
        </authorList>
    </citation>
    <scope>NUCLEOTIDE SEQUENCE</scope>
</reference>
<feature type="domain" description="Gamma-butyrobetaine hydroxylase-like N-terminal" evidence="7">
    <location>
        <begin position="269"/>
        <end position="345"/>
    </location>
</feature>
<dbReference type="InterPro" id="IPR042462">
    <property type="entry name" value="ARMC7"/>
</dbReference>
<evidence type="ECO:0000256" key="6">
    <source>
        <dbReference type="ARBA" id="ARBA00023004"/>
    </source>
</evidence>
<dbReference type="Gene3D" id="1.25.10.10">
    <property type="entry name" value="Leucine-rich Repeat Variant"/>
    <property type="match status" value="1"/>
</dbReference>
<dbReference type="AlphaFoldDB" id="A0A7R9AG93"/>
<evidence type="ECO:0000256" key="1">
    <source>
        <dbReference type="ARBA" id="ARBA00001954"/>
    </source>
</evidence>
<dbReference type="InterPro" id="IPR010376">
    <property type="entry name" value="GBBH-like_N"/>
</dbReference>
<dbReference type="PANTHER" id="PTHR46263:SF1">
    <property type="entry name" value="ARMADILLO REPEAT-CONTAINING PROTEIN 7"/>
    <property type="match status" value="1"/>
</dbReference>
<dbReference type="InterPro" id="IPR016024">
    <property type="entry name" value="ARM-type_fold"/>
</dbReference>
<accession>A0A7R9AG93</accession>
<keyword evidence="6" id="KW-0408">Iron</keyword>
<proteinExistence type="inferred from homology"/>
<dbReference type="EMBL" id="LR905566">
    <property type="protein sequence ID" value="CAD7253542.1"/>
    <property type="molecule type" value="Genomic_DNA"/>
</dbReference>
<evidence type="ECO:0000313" key="9">
    <source>
        <dbReference type="Proteomes" id="UP000677054"/>
    </source>
</evidence>
<dbReference type="GO" id="GO:0046872">
    <property type="term" value="F:metal ion binding"/>
    <property type="evidence" value="ECO:0007669"/>
    <property type="project" value="UniProtKB-KW"/>
</dbReference>
<dbReference type="EMBL" id="CAJPEV010006049">
    <property type="protein sequence ID" value="CAG0903792.1"/>
    <property type="molecule type" value="Genomic_DNA"/>
</dbReference>
<dbReference type="Pfam" id="PF06155">
    <property type="entry name" value="GBBH-like_N"/>
    <property type="match status" value="1"/>
</dbReference>
<name>A0A7R9AG93_9CRUS</name>
<evidence type="ECO:0000313" key="8">
    <source>
        <dbReference type="EMBL" id="CAD7253542.1"/>
    </source>
</evidence>
<dbReference type="SUPFAM" id="SSF48371">
    <property type="entry name" value="ARM repeat"/>
    <property type="match status" value="1"/>
</dbReference>
<dbReference type="FunFam" id="3.30.2020.30:FF:000002">
    <property type="entry name" value="Putative gamma-butyrobetaine dioxygenase"/>
    <property type="match status" value="1"/>
</dbReference>
<comment type="similarity">
    <text evidence="2">Belongs to the gamma-BBH/TMLD family.</text>
</comment>
<dbReference type="OrthoDB" id="201709at2759"/>
<keyword evidence="9" id="KW-1185">Reference proteome</keyword>
<keyword evidence="3" id="KW-0479">Metal-binding</keyword>
<evidence type="ECO:0000256" key="4">
    <source>
        <dbReference type="ARBA" id="ARBA00022964"/>
    </source>
</evidence>
<keyword evidence="5" id="KW-0560">Oxidoreductase</keyword>
<keyword evidence="4" id="KW-0223">Dioxygenase</keyword>
<evidence type="ECO:0000256" key="2">
    <source>
        <dbReference type="ARBA" id="ARBA00008654"/>
    </source>
</evidence>
<evidence type="ECO:0000256" key="5">
    <source>
        <dbReference type="ARBA" id="ARBA00023002"/>
    </source>
</evidence>
<dbReference type="PANTHER" id="PTHR46263">
    <property type="entry name" value="ARMADILLO REPEAT-CONTAINING PROTEIN 7"/>
    <property type="match status" value="1"/>
</dbReference>
<dbReference type="GO" id="GO:0051213">
    <property type="term" value="F:dioxygenase activity"/>
    <property type="evidence" value="ECO:0007669"/>
    <property type="project" value="UniProtKB-KW"/>
</dbReference>
<feature type="non-terminal residue" evidence="8">
    <location>
        <position position="1"/>
    </location>
</feature>
<comment type="cofactor">
    <cofactor evidence="1">
        <name>Fe(2+)</name>
        <dbReference type="ChEBI" id="CHEBI:29033"/>
    </cofactor>
</comment>
<dbReference type="InterPro" id="IPR038492">
    <property type="entry name" value="GBBH-like_N_sf"/>
</dbReference>
<sequence length="409" mass="46186">MGKVRGRCTASYMKGSRLRDDHHASFNPFRKKPDPPGNFATIAIEITPEHLQKRTGAKGTGRQEYLQQLVTEFQSTDSNDTKKQLLGNLANFAYDPINYEYLRDLQVPLLFMDHVAHPHPDLQEFAIAGICNLALDPKNQEAILSVPGSLTTIARCLSSVREETVLSALTALMFLITPETKTRIISPPLVDCLLRLKRSRNRRLSNLATVFVEDYCPPALIKAVLRNASSAASGTAMGQQGSNDLSCTTNLGALHKVNSSVIHKAELVPKNRSLFVSWSDGSSSEFPFVWLRDNCQCAQCFHPDSLSRTVDLEKFNVDTSAIGLQMENGQEKLQLTWDDGHVSPYVPFWLRQRSFNPKHQEEAGRERYRRARITWDSSMQEKLPRASFQKILSDDKSLYEFLHNWEVYG</sequence>
<evidence type="ECO:0000256" key="3">
    <source>
        <dbReference type="ARBA" id="ARBA00022723"/>
    </source>
</evidence>
<organism evidence="8">
    <name type="scientific">Darwinula stevensoni</name>
    <dbReference type="NCBI Taxonomy" id="69355"/>
    <lineage>
        <taxon>Eukaryota</taxon>
        <taxon>Metazoa</taxon>
        <taxon>Ecdysozoa</taxon>
        <taxon>Arthropoda</taxon>
        <taxon>Crustacea</taxon>
        <taxon>Oligostraca</taxon>
        <taxon>Ostracoda</taxon>
        <taxon>Podocopa</taxon>
        <taxon>Podocopida</taxon>
        <taxon>Darwinulocopina</taxon>
        <taxon>Darwinuloidea</taxon>
        <taxon>Darwinulidae</taxon>
        <taxon>Darwinula</taxon>
    </lineage>
</organism>
<gene>
    <name evidence="8" type="ORF">DSTB1V02_LOCUS13291</name>
</gene>
<evidence type="ECO:0000259" key="7">
    <source>
        <dbReference type="Pfam" id="PF06155"/>
    </source>
</evidence>
<dbReference type="Gene3D" id="3.30.2020.30">
    <property type="match status" value="1"/>
</dbReference>